<dbReference type="Proteomes" id="UP000291562">
    <property type="component" value="Chromosome"/>
</dbReference>
<keyword evidence="2" id="KW-0808">Transferase</keyword>
<evidence type="ECO:0000259" key="1">
    <source>
        <dbReference type="PROSITE" id="PS51186"/>
    </source>
</evidence>
<dbReference type="KEGG" id="xbc:ELE36_02355"/>
<dbReference type="EMBL" id="CP035704">
    <property type="protein sequence ID" value="QBB69309.1"/>
    <property type="molecule type" value="Genomic_DNA"/>
</dbReference>
<dbReference type="Gene3D" id="3.40.630.30">
    <property type="match status" value="1"/>
</dbReference>
<organism evidence="2 3">
    <name type="scientific">Pseudolysobacter antarcticus</name>
    <dbReference type="NCBI Taxonomy" id="2511995"/>
    <lineage>
        <taxon>Bacteria</taxon>
        <taxon>Pseudomonadati</taxon>
        <taxon>Pseudomonadota</taxon>
        <taxon>Gammaproteobacteria</taxon>
        <taxon>Lysobacterales</taxon>
        <taxon>Rhodanobacteraceae</taxon>
        <taxon>Pseudolysobacter</taxon>
    </lineage>
</organism>
<dbReference type="InterPro" id="IPR051531">
    <property type="entry name" value="N-acetyltransferase"/>
</dbReference>
<dbReference type="AlphaFoldDB" id="A0A411HFR6"/>
<dbReference type="Pfam" id="PF13302">
    <property type="entry name" value="Acetyltransf_3"/>
    <property type="match status" value="1"/>
</dbReference>
<dbReference type="InterPro" id="IPR000182">
    <property type="entry name" value="GNAT_dom"/>
</dbReference>
<protein>
    <submittedName>
        <fullName evidence="2">N-acetyltransferase</fullName>
    </submittedName>
</protein>
<dbReference type="SUPFAM" id="SSF55729">
    <property type="entry name" value="Acyl-CoA N-acyltransferases (Nat)"/>
    <property type="match status" value="1"/>
</dbReference>
<keyword evidence="3" id="KW-1185">Reference proteome</keyword>
<accession>A0A411HFR6</accession>
<dbReference type="InterPro" id="IPR016181">
    <property type="entry name" value="Acyl_CoA_acyltransferase"/>
</dbReference>
<reference evidence="2 3" key="1">
    <citation type="submission" date="2019-01" db="EMBL/GenBank/DDBJ databases">
        <title>Pseudolysobacter antarctica gen. nov., sp. nov., isolated from Fildes Peninsula, Antarctica.</title>
        <authorList>
            <person name="Wei Z."/>
            <person name="Peng F."/>
        </authorList>
    </citation>
    <scope>NUCLEOTIDE SEQUENCE [LARGE SCALE GENOMIC DNA]</scope>
    <source>
        <strain evidence="2 3">AQ6-296</strain>
    </source>
</reference>
<sequence length="173" mass="19066">MSILVTERLQLRELNTDDAEFIFELVNEPAWLQNIGDKGVRNLIDAQQYITNGPQASYAKFGFGLYLVALRNSDVAVGICGLVKRETLADVDIGFAFLSRFWGNGYAVEAATAVLAHGRGVIGLPRVVAITAPDNLGSKRVLEKIGLRFDKMILLPGYTTESRFFTTDHETAK</sequence>
<name>A0A411HFR6_9GAMM</name>
<evidence type="ECO:0000313" key="3">
    <source>
        <dbReference type="Proteomes" id="UP000291562"/>
    </source>
</evidence>
<dbReference type="OrthoDB" id="9798081at2"/>
<dbReference type="PANTHER" id="PTHR43792:SF1">
    <property type="entry name" value="N-ACETYLTRANSFERASE DOMAIN-CONTAINING PROTEIN"/>
    <property type="match status" value="1"/>
</dbReference>
<dbReference type="GO" id="GO:0016747">
    <property type="term" value="F:acyltransferase activity, transferring groups other than amino-acyl groups"/>
    <property type="evidence" value="ECO:0007669"/>
    <property type="project" value="InterPro"/>
</dbReference>
<dbReference type="PROSITE" id="PS51186">
    <property type="entry name" value="GNAT"/>
    <property type="match status" value="1"/>
</dbReference>
<dbReference type="PANTHER" id="PTHR43792">
    <property type="entry name" value="GNAT FAMILY, PUTATIVE (AFU_ORTHOLOGUE AFUA_3G00765)-RELATED-RELATED"/>
    <property type="match status" value="1"/>
</dbReference>
<gene>
    <name evidence="2" type="ORF">ELE36_02355</name>
</gene>
<dbReference type="RefSeq" id="WP_129831565.1">
    <property type="nucleotide sequence ID" value="NZ_CP035704.1"/>
</dbReference>
<proteinExistence type="predicted"/>
<evidence type="ECO:0000313" key="2">
    <source>
        <dbReference type="EMBL" id="QBB69309.1"/>
    </source>
</evidence>
<feature type="domain" description="N-acetyltransferase" evidence="1">
    <location>
        <begin position="9"/>
        <end position="173"/>
    </location>
</feature>